<dbReference type="InterPro" id="IPR058240">
    <property type="entry name" value="rSAM_sf"/>
</dbReference>
<dbReference type="EMBL" id="BART01004552">
    <property type="protein sequence ID" value="GAG54557.1"/>
    <property type="molecule type" value="Genomic_DNA"/>
</dbReference>
<dbReference type="SUPFAM" id="SSF102114">
    <property type="entry name" value="Radical SAM enzymes"/>
    <property type="match status" value="1"/>
</dbReference>
<proteinExistence type="predicted"/>
<dbReference type="Gene3D" id="3.20.20.70">
    <property type="entry name" value="Aldolase class I"/>
    <property type="match status" value="1"/>
</dbReference>
<name>X0Z861_9ZZZZ</name>
<dbReference type="AlphaFoldDB" id="X0Z861"/>
<gene>
    <name evidence="1" type="ORF">S01H4_11331</name>
</gene>
<reference evidence="1" key="1">
    <citation type="journal article" date="2014" name="Front. Microbiol.">
        <title>High frequency of phylogenetically diverse reductive dehalogenase-homologous genes in deep subseafloor sedimentary metagenomes.</title>
        <authorList>
            <person name="Kawai M."/>
            <person name="Futagami T."/>
            <person name="Toyoda A."/>
            <person name="Takaki Y."/>
            <person name="Nishi S."/>
            <person name="Hori S."/>
            <person name="Arai W."/>
            <person name="Tsubouchi T."/>
            <person name="Morono Y."/>
            <person name="Uchiyama I."/>
            <person name="Ito T."/>
            <person name="Fujiyama A."/>
            <person name="Inagaki F."/>
            <person name="Takami H."/>
        </authorList>
    </citation>
    <scope>NUCLEOTIDE SEQUENCE</scope>
    <source>
        <strain evidence="1">Expedition CK06-06</strain>
    </source>
</reference>
<dbReference type="InterPro" id="IPR013785">
    <property type="entry name" value="Aldolase_TIM"/>
</dbReference>
<organism evidence="1">
    <name type="scientific">marine sediment metagenome</name>
    <dbReference type="NCBI Taxonomy" id="412755"/>
    <lineage>
        <taxon>unclassified sequences</taxon>
        <taxon>metagenomes</taxon>
        <taxon>ecological metagenomes</taxon>
    </lineage>
</organism>
<feature type="non-terminal residue" evidence="1">
    <location>
        <position position="1"/>
    </location>
</feature>
<comment type="caution">
    <text evidence="1">The sequence shown here is derived from an EMBL/GenBank/DDBJ whole genome shotgun (WGS) entry which is preliminary data.</text>
</comment>
<protein>
    <recommendedName>
        <fullName evidence="2">Radical SAM core domain-containing protein</fullName>
    </recommendedName>
</protein>
<evidence type="ECO:0008006" key="2">
    <source>
        <dbReference type="Google" id="ProtNLM"/>
    </source>
</evidence>
<accession>X0Z861</accession>
<evidence type="ECO:0000313" key="1">
    <source>
        <dbReference type="EMBL" id="GAG54557.1"/>
    </source>
</evidence>
<sequence>PISGLITPTLLTKQNLVEMNEAGVDMIGIAIDLATEELFEKFRGPVHKWEKYWSLFEDGLEIFGERKVGSHFIVGMGETEKEMTSVIQKIYNIGGFTHLFSFFPEANSELANHPQPPIDQYRRIQIARYLIDEGISKFSLMEFDKIEQIVNFGVSKDDLEETIDRGIPFMTSGCPAENGTVACNRPFANSLPGPDFRNFPFIPTPSDVERVRSELYKQ</sequence>